<evidence type="ECO:0000313" key="2">
    <source>
        <dbReference type="EMBL" id="HIH08125.1"/>
    </source>
</evidence>
<accession>A0A7J4IV70</accession>
<reference evidence="2" key="1">
    <citation type="journal article" date="2020" name="bioRxiv">
        <title>A rank-normalized archaeal taxonomy based on genome phylogeny resolves widespread incomplete and uneven classifications.</title>
        <authorList>
            <person name="Rinke C."/>
            <person name="Chuvochina M."/>
            <person name="Mussig A.J."/>
            <person name="Chaumeil P.-A."/>
            <person name="Waite D.W."/>
            <person name="Whitman W.B."/>
            <person name="Parks D.H."/>
            <person name="Hugenholtz P."/>
        </authorList>
    </citation>
    <scope>NUCLEOTIDE SEQUENCE</scope>
    <source>
        <strain evidence="2">UBA10011</strain>
    </source>
</reference>
<dbReference type="Proteomes" id="UP000683213">
    <property type="component" value="Unassembled WGS sequence"/>
</dbReference>
<dbReference type="Gene3D" id="3.40.50.1010">
    <property type="entry name" value="5'-nuclease"/>
    <property type="match status" value="1"/>
</dbReference>
<dbReference type="AlphaFoldDB" id="A0A7J4IV70"/>
<evidence type="ECO:0000313" key="3">
    <source>
        <dbReference type="EMBL" id="MBS3059593.1"/>
    </source>
</evidence>
<dbReference type="Pfam" id="PF17146">
    <property type="entry name" value="PIN_6"/>
    <property type="match status" value="1"/>
</dbReference>
<dbReference type="InterPro" id="IPR033411">
    <property type="entry name" value="Ribonuclease_PIN"/>
</dbReference>
<sequence>MLYLIDSAAILNDELFFFDEKNRYATTAPIVAEIRDFRSRSLVDNALKNRLLEIMPPKKEFEKKILREKEKLGLRLSTADVSLLALALELKEKREKVIVLTDDFTVQNLLLKLGVEFDGVIRGKIKKFISFK</sequence>
<evidence type="ECO:0000259" key="1">
    <source>
        <dbReference type="Pfam" id="PF17146"/>
    </source>
</evidence>
<name>A0A7J4IV70_9ARCH</name>
<organism evidence="2 4">
    <name type="scientific">Candidatus Iainarchaeum sp</name>
    <dbReference type="NCBI Taxonomy" id="3101447"/>
    <lineage>
        <taxon>Archaea</taxon>
        <taxon>Candidatus Iainarchaeota</taxon>
        <taxon>Candidatus Iainarchaeia</taxon>
        <taxon>Candidatus Iainarchaeales</taxon>
        <taxon>Candidatus Iainarchaeaceae</taxon>
        <taxon>Candidatus Iainarchaeum</taxon>
    </lineage>
</organism>
<dbReference type="SUPFAM" id="SSF88723">
    <property type="entry name" value="PIN domain-like"/>
    <property type="match status" value="1"/>
</dbReference>
<protein>
    <recommendedName>
        <fullName evidence="1">Ribonuclease PIN domain-containing protein</fullName>
    </recommendedName>
</protein>
<dbReference type="Proteomes" id="UP000577419">
    <property type="component" value="Unassembled WGS sequence"/>
</dbReference>
<comment type="caution">
    <text evidence="2">The sequence shown here is derived from an EMBL/GenBank/DDBJ whole genome shotgun (WGS) entry which is preliminary data.</text>
</comment>
<dbReference type="EMBL" id="DUFG01000013">
    <property type="protein sequence ID" value="HIH08125.1"/>
    <property type="molecule type" value="Genomic_DNA"/>
</dbReference>
<evidence type="ECO:0000313" key="4">
    <source>
        <dbReference type="Proteomes" id="UP000577419"/>
    </source>
</evidence>
<proteinExistence type="predicted"/>
<gene>
    <name evidence="2" type="ORF">HA237_02010</name>
    <name evidence="3" type="ORF">J4224_04180</name>
</gene>
<reference evidence="3" key="2">
    <citation type="submission" date="2021-03" db="EMBL/GenBank/DDBJ databases">
        <authorList>
            <person name="Jaffe A."/>
        </authorList>
    </citation>
    <scope>NUCLEOTIDE SEQUENCE</scope>
    <source>
        <strain evidence="3">RIFCSPHIGHO2_01_FULL_GW2011_AR10_43_9</strain>
    </source>
</reference>
<dbReference type="EMBL" id="JAGVWF010000059">
    <property type="protein sequence ID" value="MBS3059593.1"/>
    <property type="molecule type" value="Genomic_DNA"/>
</dbReference>
<feature type="domain" description="Ribonuclease PIN" evidence="1">
    <location>
        <begin position="5"/>
        <end position="90"/>
    </location>
</feature>
<dbReference type="InterPro" id="IPR029060">
    <property type="entry name" value="PIN-like_dom_sf"/>
</dbReference>
<reference evidence="3" key="3">
    <citation type="submission" date="2021-05" db="EMBL/GenBank/DDBJ databases">
        <title>Protein family content uncovers lineage relationships and bacterial pathway maintenance mechanisms in DPANN archaea.</title>
        <authorList>
            <person name="Castelle C.J."/>
            <person name="Meheust R."/>
            <person name="Jaffe A.L."/>
            <person name="Seitz K."/>
            <person name="Gong X."/>
            <person name="Baker B.J."/>
            <person name="Banfield J.F."/>
        </authorList>
    </citation>
    <scope>NUCLEOTIDE SEQUENCE</scope>
    <source>
        <strain evidence="3">RIFCSPHIGHO2_01_FULL_GW2011_AR10_43_9</strain>
    </source>
</reference>